<dbReference type="GeneID" id="28977105"/>
<feature type="domain" description="Nascent polypeptide-associated complex subunit alpha-like UBA" evidence="2">
    <location>
        <begin position="150"/>
        <end position="186"/>
    </location>
</feature>
<name>A0A194S9L2_RHOGW</name>
<feature type="region of interest" description="Disordered" evidence="1">
    <location>
        <begin position="117"/>
        <end position="147"/>
    </location>
</feature>
<keyword evidence="4" id="KW-1185">Reference proteome</keyword>
<proteinExistence type="predicted"/>
<dbReference type="InterPro" id="IPR038922">
    <property type="entry name" value="HYPK_UBA"/>
</dbReference>
<dbReference type="Pfam" id="PF19026">
    <property type="entry name" value="UBA_HYPK"/>
    <property type="match status" value="1"/>
</dbReference>
<dbReference type="CDD" id="cd14361">
    <property type="entry name" value="UBA_HYPK"/>
    <property type="match status" value="1"/>
</dbReference>
<dbReference type="RefSeq" id="XP_018272135.1">
    <property type="nucleotide sequence ID" value="XM_018416657.1"/>
</dbReference>
<dbReference type="Proteomes" id="UP000053890">
    <property type="component" value="Unassembled WGS sequence"/>
</dbReference>
<dbReference type="OrthoDB" id="285219at2759"/>
<sequence length="198" mass="18981">MLKAKAKAAATAAAQKRKAAAAAAAAQEAAAAQAAAQAAGPSAASARGGRGAVRGVTQYWADSGAARLAPGGSIQRIGYDAGAFDEAFRVVCGGDAPGDEGQRVEGAVGVIPAGPGAGAGAGAGEAQDGAEGKELVGGKEKEGGEGYKTNKEDLAVILDNLDVPSALASHTLRAHQGDLAATLTDLAAPRAPAAAGSA</sequence>
<organism evidence="3 4">
    <name type="scientific">Rhodotorula graminis (strain WP1)</name>
    <dbReference type="NCBI Taxonomy" id="578459"/>
    <lineage>
        <taxon>Eukaryota</taxon>
        <taxon>Fungi</taxon>
        <taxon>Dikarya</taxon>
        <taxon>Basidiomycota</taxon>
        <taxon>Pucciniomycotina</taxon>
        <taxon>Microbotryomycetes</taxon>
        <taxon>Sporidiobolales</taxon>
        <taxon>Sporidiobolaceae</taxon>
        <taxon>Rhodotorula</taxon>
    </lineage>
</organism>
<evidence type="ECO:0000313" key="4">
    <source>
        <dbReference type="Proteomes" id="UP000053890"/>
    </source>
</evidence>
<dbReference type="InterPro" id="IPR044034">
    <property type="entry name" value="NAC-like_UBA"/>
</dbReference>
<dbReference type="EMBL" id="KQ474077">
    <property type="protein sequence ID" value="KPV76086.1"/>
    <property type="molecule type" value="Genomic_DNA"/>
</dbReference>
<gene>
    <name evidence="3" type="ORF">RHOBADRAFT_53077</name>
</gene>
<evidence type="ECO:0000313" key="3">
    <source>
        <dbReference type="EMBL" id="KPV76086.1"/>
    </source>
</evidence>
<protein>
    <recommendedName>
        <fullName evidence="2">Nascent polypeptide-associated complex subunit alpha-like UBA domain-containing protein</fullName>
    </recommendedName>
</protein>
<reference evidence="3 4" key="1">
    <citation type="journal article" date="2015" name="Front. Microbiol.">
        <title>Genome sequence of the plant growth promoting endophytic yeast Rhodotorula graminis WP1.</title>
        <authorList>
            <person name="Firrincieli A."/>
            <person name="Otillar R."/>
            <person name="Salamov A."/>
            <person name="Schmutz J."/>
            <person name="Khan Z."/>
            <person name="Redman R.S."/>
            <person name="Fleck N.D."/>
            <person name="Lindquist E."/>
            <person name="Grigoriev I.V."/>
            <person name="Doty S.L."/>
        </authorList>
    </citation>
    <scope>NUCLEOTIDE SEQUENCE [LARGE SCALE GENOMIC DNA]</scope>
    <source>
        <strain evidence="3 4">WP1</strain>
    </source>
</reference>
<evidence type="ECO:0000259" key="2">
    <source>
        <dbReference type="Pfam" id="PF19026"/>
    </source>
</evidence>
<dbReference type="AlphaFoldDB" id="A0A194S9L2"/>
<evidence type="ECO:0000256" key="1">
    <source>
        <dbReference type="SAM" id="MobiDB-lite"/>
    </source>
</evidence>
<accession>A0A194S9L2</accession>
<feature type="compositionally biased region" description="Basic and acidic residues" evidence="1">
    <location>
        <begin position="130"/>
        <end position="147"/>
    </location>
</feature>